<keyword evidence="2" id="KW-0732">Signal</keyword>
<evidence type="ECO:0000313" key="3">
    <source>
        <dbReference type="EMBL" id="SFL95216.1"/>
    </source>
</evidence>
<proteinExistence type="predicted"/>
<evidence type="ECO:0000313" key="4">
    <source>
        <dbReference type="Proteomes" id="UP000199668"/>
    </source>
</evidence>
<dbReference type="STRING" id="266892.SAMN04488054_10929"/>
<dbReference type="Proteomes" id="UP000199668">
    <property type="component" value="Unassembled WGS sequence"/>
</dbReference>
<dbReference type="RefSeq" id="WP_090926706.1">
    <property type="nucleotide sequence ID" value="NZ_FOTY01000009.1"/>
</dbReference>
<evidence type="ECO:0000256" key="2">
    <source>
        <dbReference type="SAM" id="SignalP"/>
    </source>
</evidence>
<name>A0A1I4LWQ4_9BACI</name>
<gene>
    <name evidence="3" type="ORF">SAMN04488054_10929</name>
</gene>
<organism evidence="3 4">
    <name type="scientific">Salibacterium qingdaonense</name>
    <dbReference type="NCBI Taxonomy" id="266892"/>
    <lineage>
        <taxon>Bacteria</taxon>
        <taxon>Bacillati</taxon>
        <taxon>Bacillota</taxon>
        <taxon>Bacilli</taxon>
        <taxon>Bacillales</taxon>
        <taxon>Bacillaceae</taxon>
    </lineage>
</organism>
<accession>A0A1I4LWQ4</accession>
<keyword evidence="4" id="KW-1185">Reference proteome</keyword>
<evidence type="ECO:0000256" key="1">
    <source>
        <dbReference type="SAM" id="MobiDB-lite"/>
    </source>
</evidence>
<evidence type="ECO:0008006" key="5">
    <source>
        <dbReference type="Google" id="ProtNLM"/>
    </source>
</evidence>
<feature type="signal peptide" evidence="2">
    <location>
        <begin position="1"/>
        <end position="22"/>
    </location>
</feature>
<feature type="region of interest" description="Disordered" evidence="1">
    <location>
        <begin position="22"/>
        <end position="71"/>
    </location>
</feature>
<feature type="compositionally biased region" description="Basic and acidic residues" evidence="1">
    <location>
        <begin position="44"/>
        <end position="71"/>
    </location>
</feature>
<feature type="chain" id="PRO_5011532889" description="DUF5666 domain-containing protein" evidence="2">
    <location>
        <begin position="23"/>
        <end position="341"/>
    </location>
</feature>
<dbReference type="EMBL" id="FOTY01000009">
    <property type="protein sequence ID" value="SFL95216.1"/>
    <property type="molecule type" value="Genomic_DNA"/>
</dbReference>
<dbReference type="PROSITE" id="PS51257">
    <property type="entry name" value="PROKAR_LIPOPROTEIN"/>
    <property type="match status" value="1"/>
</dbReference>
<protein>
    <recommendedName>
        <fullName evidence="5">DUF5666 domain-containing protein</fullName>
    </recommendedName>
</protein>
<dbReference type="AlphaFoldDB" id="A0A1I4LWQ4"/>
<dbReference type="OrthoDB" id="193257at2"/>
<reference evidence="3 4" key="1">
    <citation type="submission" date="2016-10" db="EMBL/GenBank/DDBJ databases">
        <authorList>
            <person name="de Groot N.N."/>
        </authorList>
    </citation>
    <scope>NUCLEOTIDE SEQUENCE [LARGE SCALE GENOMIC DNA]</scope>
    <source>
        <strain evidence="3 4">CGMCC 1.6134</strain>
    </source>
</reference>
<sequence>MGRNSLFFMSLLVMIVGGTACSSEDPAATESSDQTETVEDATEKEEAEKQEEGSTKEEKGMENQGDPRVDINGEIVFSRDNDTVQIEGTTNLMPGADLTVSFDAVKNILFSNWTNLTVEEDGSFSGEVDYPNVDEPLDLKITYTPDDQKEEMVEAYGEYGENMEGPFVRIDPDEERENGEPKHILYTDYVLGEEDQTITIEPPENEPPEDYGEMEAWLDFDAEREGDFVYIEGQSNILQGARILASIDADNYIISGYNDYDDVRPDGSFRMRVPIPGEDKLGEDADPHVEVEMSAQVQPPYIQEVYGETGGNLQGSMVEETSTDRYRVVKEVKISELSGSE</sequence>